<dbReference type="Proteomes" id="UP000237438">
    <property type="component" value="Unassembled WGS sequence"/>
</dbReference>
<protein>
    <recommendedName>
        <fullName evidence="4">P-loop containing nucleoside triphosphate hydrolase</fullName>
    </recommendedName>
</protein>
<dbReference type="SUPFAM" id="SSF52540">
    <property type="entry name" value="P-loop containing nucleoside triphosphate hydrolases"/>
    <property type="match status" value="1"/>
</dbReference>
<evidence type="ECO:0008006" key="4">
    <source>
        <dbReference type="Google" id="ProtNLM"/>
    </source>
</evidence>
<name>A0A2S4PUV5_9PEZI</name>
<evidence type="ECO:0000313" key="2">
    <source>
        <dbReference type="EMBL" id="POS85823.1"/>
    </source>
</evidence>
<proteinExistence type="predicted"/>
<sequence length="596" mass="66603">MTLTRMKNSLLANTAFRNVQWSPKKLSYLRCISDHTRPLSITDKFFKFFKSAFVTRIVSKESINDKLPISWSSIRSKIVSVNEDTRLLHAHLQLLKTGQATVKRTEVRTAPIFTSSVLKNEKGKLGPYGFFAGSSDILEKNINQSSHEDPRIFYNISAPSSAFICGSQGSGKSHTLSCLLENCVMKSDLSKLDKPLAALVLHYDSFTSDSRGTPCEAAYLGSNSNIKVKILCSPANIESIKRTYAGLNVKIEPLRINQTDLNTKRMLDLMAVNSDDGSMPLYLHSISRILRELRTEQQKSNLPFNYADFKRAVQQCTMLPGQIGPLNQRLDTLESFMPKSQTDTQHKPQIDNQRSNKKKKKKEKGPSPKANIDPPNQIEEKHKELSGNDWSIQPGTITIVDLSCPCVTSDAACALFNMCLNLFLEQPTKIGRIIALDEAHKYMNSSTEAMTLTSTLLSAIRLQRHLGTRIFISTQEPTISPKLLDLCSITIVHRFTSPNWLQCLRKHIAALDHNQAELVSNEKPLTDNSSQTSLVPLQINSQKDILQQIVKLDVGNALLFAPSAIVDVDQKLGMNYIKIKVRNRLTSDGGKSVMVE</sequence>
<dbReference type="InterPro" id="IPR027417">
    <property type="entry name" value="P-loop_NTPase"/>
</dbReference>
<accession>A0A2S4PUV5</accession>
<dbReference type="OrthoDB" id="2316594at2759"/>
<reference evidence="2 3" key="1">
    <citation type="submission" date="2017-10" db="EMBL/GenBank/DDBJ databases">
        <title>Development of genomic resources for the powdery mildew, Erysiphe pulchra.</title>
        <authorList>
            <person name="Wadl P.A."/>
            <person name="Mack B.M."/>
            <person name="Moore G."/>
            <person name="Beltz S.B."/>
        </authorList>
    </citation>
    <scope>NUCLEOTIDE SEQUENCE [LARGE SCALE GENOMIC DNA]</scope>
    <source>
        <strain evidence="2">Cflorida</strain>
    </source>
</reference>
<gene>
    <name evidence="2" type="ORF">EPUL_004986</name>
</gene>
<dbReference type="EMBL" id="PEDP01000490">
    <property type="protein sequence ID" value="POS85823.1"/>
    <property type="molecule type" value="Genomic_DNA"/>
</dbReference>
<evidence type="ECO:0000313" key="3">
    <source>
        <dbReference type="Proteomes" id="UP000237438"/>
    </source>
</evidence>
<keyword evidence="3" id="KW-1185">Reference proteome</keyword>
<dbReference type="AlphaFoldDB" id="A0A2S4PUV5"/>
<evidence type="ECO:0000256" key="1">
    <source>
        <dbReference type="SAM" id="MobiDB-lite"/>
    </source>
</evidence>
<dbReference type="STRING" id="225359.A0A2S4PUV5"/>
<dbReference type="Gene3D" id="3.40.50.300">
    <property type="entry name" value="P-loop containing nucleotide triphosphate hydrolases"/>
    <property type="match status" value="1"/>
</dbReference>
<comment type="caution">
    <text evidence="2">The sequence shown here is derived from an EMBL/GenBank/DDBJ whole genome shotgun (WGS) entry which is preliminary data.</text>
</comment>
<organism evidence="2 3">
    <name type="scientific">Erysiphe pulchra</name>
    <dbReference type="NCBI Taxonomy" id="225359"/>
    <lineage>
        <taxon>Eukaryota</taxon>
        <taxon>Fungi</taxon>
        <taxon>Dikarya</taxon>
        <taxon>Ascomycota</taxon>
        <taxon>Pezizomycotina</taxon>
        <taxon>Leotiomycetes</taxon>
        <taxon>Erysiphales</taxon>
        <taxon>Erysiphaceae</taxon>
        <taxon>Erysiphe</taxon>
    </lineage>
</organism>
<feature type="region of interest" description="Disordered" evidence="1">
    <location>
        <begin position="339"/>
        <end position="377"/>
    </location>
</feature>